<accession>A0A7N0VK65</accession>
<feature type="region of interest" description="Disordered" evidence="1">
    <location>
        <begin position="1"/>
        <end position="67"/>
    </location>
</feature>
<keyword evidence="3" id="KW-1185">Reference proteome</keyword>
<reference evidence="2" key="1">
    <citation type="submission" date="2021-01" db="UniProtKB">
        <authorList>
            <consortium name="EnsemblPlants"/>
        </authorList>
    </citation>
    <scope>IDENTIFICATION</scope>
</reference>
<dbReference type="Proteomes" id="UP000594263">
    <property type="component" value="Unplaced"/>
</dbReference>
<organism evidence="2 3">
    <name type="scientific">Kalanchoe fedtschenkoi</name>
    <name type="common">Lavender scallops</name>
    <name type="synonym">South American air plant</name>
    <dbReference type="NCBI Taxonomy" id="63787"/>
    <lineage>
        <taxon>Eukaryota</taxon>
        <taxon>Viridiplantae</taxon>
        <taxon>Streptophyta</taxon>
        <taxon>Embryophyta</taxon>
        <taxon>Tracheophyta</taxon>
        <taxon>Spermatophyta</taxon>
        <taxon>Magnoliopsida</taxon>
        <taxon>eudicotyledons</taxon>
        <taxon>Gunneridae</taxon>
        <taxon>Pentapetalae</taxon>
        <taxon>Saxifragales</taxon>
        <taxon>Crassulaceae</taxon>
        <taxon>Kalanchoe</taxon>
    </lineage>
</organism>
<proteinExistence type="predicted"/>
<name>A0A7N0VK65_KALFE</name>
<dbReference type="EnsemblPlants" id="Kaladp1049s0001.1.v1.1">
    <property type="protein sequence ID" value="Kaladp1049s0001.1.v1.1"/>
    <property type="gene ID" value="Kaladp1049s0001.v1.1"/>
</dbReference>
<evidence type="ECO:0000313" key="2">
    <source>
        <dbReference type="EnsemblPlants" id="Kaladp1049s0001.1.v1.1"/>
    </source>
</evidence>
<feature type="compositionally biased region" description="Polar residues" evidence="1">
    <location>
        <begin position="52"/>
        <end position="67"/>
    </location>
</feature>
<evidence type="ECO:0000313" key="3">
    <source>
        <dbReference type="Proteomes" id="UP000594263"/>
    </source>
</evidence>
<evidence type="ECO:0000256" key="1">
    <source>
        <dbReference type="SAM" id="MobiDB-lite"/>
    </source>
</evidence>
<sequence>MLHEDSFSDYQNRECSEGLGSRRCEGKKWRQNADGDGALKSPLRVSRREPRTSQPTNLGLIGSTRNR</sequence>
<feature type="compositionally biased region" description="Basic and acidic residues" evidence="1">
    <location>
        <begin position="1"/>
        <end position="33"/>
    </location>
</feature>
<dbReference type="Gramene" id="Kaladp1049s0001.1.v1.1">
    <property type="protein sequence ID" value="Kaladp1049s0001.1.v1.1"/>
    <property type="gene ID" value="Kaladp1049s0001.v1.1"/>
</dbReference>
<dbReference type="AlphaFoldDB" id="A0A7N0VK65"/>
<protein>
    <submittedName>
        <fullName evidence="2">Uncharacterized protein</fullName>
    </submittedName>
</protein>